<name>A0A4P9WUL5_9FUNG</name>
<accession>A0A4P9WUL5</accession>
<feature type="region of interest" description="Disordered" evidence="1">
    <location>
        <begin position="602"/>
        <end position="621"/>
    </location>
</feature>
<dbReference type="Proteomes" id="UP000269721">
    <property type="component" value="Unassembled WGS sequence"/>
</dbReference>
<sequence>MNSVQRTSPALARLEVEPATPRSRTTRGPDARPLRMKPPSVLPDRYLERARPTGFSAIILAATIASKWLPTVPESFQRGPHAIPSFQRVSQLPTGSLGGVSVSIAHGGEVITLIIANARRKQNERMAGKETVFVISKTWRNTEHLQNENWRGEDAELDGMGPTSNIVTVTVTFDLHHRSFFTILLLLPPKSMEKGNVPCYPLWRAAIVGIPLKGKSSSAEGKERLEGGKTLVALRSPANRLRHCTTNCATVNPQCQTIRSGVGRASAFSSFPSFFLKNQRQSPPNPSTHTCTPTITTQRPSFSSHPSISGPEWPAVARDWRSDEVLLWETGFLWVMMSHGSREALQLIYLMLKQYLNGGEFRLSRGMLLTAFRCVTDVDGGGSYNSRRYPGLAETRKEYREKREASDGGLLAPRRKDCWPSMDTDTFESYKASLTQTLDKRIGARIRLQLRDPEHLKFLKSHHKAILRTMLQTLHAHDLLAPRPTYTPQILIRNIANENIPGYSVFNYTPLYNRHDKIAVHEKKDYDSAWAWLLNMTNVNHICARMHRKSFDWSTLPKETVPTPKQMENKIGWFIDPGCGAVISARVDVLTPCQKRKIRKTIDRSRKPATVPPPDTDYLDDNGYEYPHDKDDNDDFGLSRNGKRLLFLDTFASDKLPILNLSISGYSQSGGFIQAPLKLTKSKRRWGIKELESDCPPRFFINVQVTIWSRSASDKPPFSERAFTDPAAVTRLKIIVKVTPRLEEFYDMHCHCQQGFCAYHLRQKALSRWLLASYPGAQRKKTQLSQHPYLCKNQHCNPPPSHK</sequence>
<dbReference type="AlphaFoldDB" id="A0A4P9WUL5"/>
<gene>
    <name evidence="2" type="ORF">BDK51DRAFT_30961</name>
</gene>
<reference evidence="3" key="1">
    <citation type="journal article" date="2018" name="Nat. Microbiol.">
        <title>Leveraging single-cell genomics to expand the fungal tree of life.</title>
        <authorList>
            <person name="Ahrendt S.R."/>
            <person name="Quandt C.A."/>
            <person name="Ciobanu D."/>
            <person name="Clum A."/>
            <person name="Salamov A."/>
            <person name="Andreopoulos B."/>
            <person name="Cheng J.F."/>
            <person name="Woyke T."/>
            <person name="Pelin A."/>
            <person name="Henrissat B."/>
            <person name="Reynolds N.K."/>
            <person name="Benny G.L."/>
            <person name="Smith M.E."/>
            <person name="James T.Y."/>
            <person name="Grigoriev I.V."/>
        </authorList>
    </citation>
    <scope>NUCLEOTIDE SEQUENCE [LARGE SCALE GENOMIC DNA]</scope>
</reference>
<evidence type="ECO:0000313" key="3">
    <source>
        <dbReference type="Proteomes" id="UP000269721"/>
    </source>
</evidence>
<organism evidence="2 3">
    <name type="scientific">Blyttiomyces helicus</name>
    <dbReference type="NCBI Taxonomy" id="388810"/>
    <lineage>
        <taxon>Eukaryota</taxon>
        <taxon>Fungi</taxon>
        <taxon>Fungi incertae sedis</taxon>
        <taxon>Chytridiomycota</taxon>
        <taxon>Chytridiomycota incertae sedis</taxon>
        <taxon>Chytridiomycetes</taxon>
        <taxon>Chytridiomycetes incertae sedis</taxon>
        <taxon>Blyttiomyces</taxon>
    </lineage>
</organism>
<dbReference type="EMBL" id="KZ993816">
    <property type="protein sequence ID" value="RKO94806.1"/>
    <property type="molecule type" value="Genomic_DNA"/>
</dbReference>
<keyword evidence="3" id="KW-1185">Reference proteome</keyword>
<evidence type="ECO:0000256" key="1">
    <source>
        <dbReference type="SAM" id="MobiDB-lite"/>
    </source>
</evidence>
<protein>
    <submittedName>
        <fullName evidence="2">Uncharacterized protein</fullName>
    </submittedName>
</protein>
<proteinExistence type="predicted"/>
<evidence type="ECO:0000313" key="2">
    <source>
        <dbReference type="EMBL" id="RKO94806.1"/>
    </source>
</evidence>
<feature type="region of interest" description="Disordered" evidence="1">
    <location>
        <begin position="1"/>
        <end position="39"/>
    </location>
</feature>